<comment type="caution">
    <text evidence="9">The sequence shown here is derived from an EMBL/GenBank/DDBJ whole genome shotgun (WGS) entry which is preliminary data.</text>
</comment>
<evidence type="ECO:0000313" key="10">
    <source>
        <dbReference type="Proteomes" id="UP001499852"/>
    </source>
</evidence>
<dbReference type="PROSITE" id="PS51892">
    <property type="entry name" value="SUBTILASE"/>
    <property type="match status" value="1"/>
</dbReference>
<evidence type="ECO:0000259" key="8">
    <source>
        <dbReference type="Pfam" id="PF19190"/>
    </source>
</evidence>
<feature type="region of interest" description="Disordered" evidence="6">
    <location>
        <begin position="1580"/>
        <end position="1603"/>
    </location>
</feature>
<organism evidence="9 10">
    <name type="scientific">Prosthecobacter algae</name>
    <dbReference type="NCBI Taxonomy" id="1144682"/>
    <lineage>
        <taxon>Bacteria</taxon>
        <taxon>Pseudomonadati</taxon>
        <taxon>Verrucomicrobiota</taxon>
        <taxon>Verrucomicrobiia</taxon>
        <taxon>Verrucomicrobiales</taxon>
        <taxon>Verrucomicrobiaceae</taxon>
        <taxon>Prosthecobacter</taxon>
    </lineage>
</organism>
<dbReference type="SUPFAM" id="SSF52743">
    <property type="entry name" value="Subtilisin-like"/>
    <property type="match status" value="1"/>
</dbReference>
<dbReference type="InterPro" id="IPR013783">
    <property type="entry name" value="Ig-like_fold"/>
</dbReference>
<dbReference type="Proteomes" id="UP001499852">
    <property type="component" value="Unassembled WGS sequence"/>
</dbReference>
<evidence type="ECO:0000256" key="2">
    <source>
        <dbReference type="ARBA" id="ARBA00022670"/>
    </source>
</evidence>
<feature type="active site" description="Charge relay system" evidence="5">
    <location>
        <position position="261"/>
    </location>
</feature>
<gene>
    <name evidence="9" type="ORF">GCM10023213_18360</name>
</gene>
<dbReference type="InterPro" id="IPR036852">
    <property type="entry name" value="Peptidase_S8/S53_dom_sf"/>
</dbReference>
<keyword evidence="4 5" id="KW-0720">Serine protease</keyword>
<dbReference type="Gene3D" id="3.40.50.200">
    <property type="entry name" value="Peptidase S8/S53 domain"/>
    <property type="match status" value="1"/>
</dbReference>
<evidence type="ECO:0000256" key="1">
    <source>
        <dbReference type="ARBA" id="ARBA00011073"/>
    </source>
</evidence>
<evidence type="ECO:0000259" key="7">
    <source>
        <dbReference type="Pfam" id="PF00082"/>
    </source>
</evidence>
<dbReference type="InterPro" id="IPR038081">
    <property type="entry name" value="CalX-like_sf"/>
</dbReference>
<feature type="active site" description="Charge relay system" evidence="5">
    <location>
        <position position="319"/>
    </location>
</feature>
<feature type="compositionally biased region" description="Polar residues" evidence="6">
    <location>
        <begin position="1583"/>
        <end position="1603"/>
    </location>
</feature>
<sequence>MRSSTQRLLAAAVLVLLSISVWQMMQSPVSLPGETAPPDSLGVASAPAPLPPGLPAMQATQVREKPTQPGTKTDRYAGREIIAEKETVQQVQGSQQVKRVRLLRDPSFKYPIIRVEDELVRGPAGDRLIRQVAMVGDHVMVKPADKKMSEAALLEALKKEGATLRRKMPASGTWLVAFPKPDLDTVPRMVAEISEMKPLIRYAEPDFIVNANVLPNDPGFTNLWGLDNTGQASGLADADIDAPEAWQITTGSDAVKVAVIDTGIDASLTTAHPDLQANLWINPDETVNGLDDDGNGYIDDVRGWDFVNNDALPQDDHGHGTHCAGTIGAVGNNGIGVTGVCWDVSLIALKILDAGGSGTSSDGEEAVFYATGLGVTLTSNSWSGGEYSAILKEAIDEAAAADILFVAAAGNDSNNTDYFPAYPASYDSPNIISVVNTTRLDTLSDLSNYGPTSTDLSAPGTEVYSTHLNGGYATMSGTSMACPHVAGACALLKSLRPGLTSQNIRNIVLKSVDEIPALEGKTSTGGRLNLHKALLGTQDVLLTPGSGLIASGALNGPYTPSSKVYTVSNETQQTATWTASASQPWVTLTPASGTLTAGETMTLTATLNALANELPAGTHVGTLTVVNPGTTRSVTRPLAVQVNSFPVYDHNLDTDPGWARTGEWAYGVPQGRGGDSYGQPDPRKGATGNQVFGINLGGDYSIQQAPAQYLTAGPFDLSEYRNTRLHFQRWLNSDYQSWVYATLQISTDGSTWQTLWNNGVTTAQTSTWTPIEHDISYYADGQATVYVRWGHEVARSDSFPFSGWNLDDIQIIGTPKQQLHLTLPATLKEGGTAGLARVTVSPAPPVDLLVTLDSSRPGQEVSHPATITILAGTEEATFDVAAIQDALADGSQPVTLTATATGYPASTATLVVHDDEQVTLSLSLPASLQEGSGLVTGQASLTLSIPAGASLQVNLQSSDTTELQVPATVTVSPGQESVSFPLTLPDDNVIDGTQPVTVTASVTQWTPAQKSLNITDNESTNLSVTLPNQRLESAGVLSAAGSVSVSGILAAPLTVNLSSSDVSELSVPATVTILAGNSAANFTLRLQDDAEADGDQSVGVTASSTGFTSGMKSMIVADDEVPALPTQPTPANGQNPTPPNTGLTWQYDPHSGATPESYEIFFGTDPLPNDSLGSTPTPSWQLPLPGLQAATTYRWRIVSRKGSATRQGPVWAFTTPEVGALHHFRWDPLPAAVAQGVPVPVRLTAVDQYDLQLDRYDKRASFSARIVQPEKVTGTGSYPWSFPLASNYHDARSQSIFTPAEAGPAGRLTALALDVHTPPGQPLTQFTIRLRHTAKTDYLSGGLTWETEGWTTVYSAAQALPTSGWTWFTFQTPFDYDGSQNLMVDISFNNSDFSTAGATRTTIIGDYRTLAFRTDSTHGDPLTWEGSNPSALAYNGIPNLRLRRTDVAVPMTPETSGAFAHAVWSGQVTLQATGQGVQLRATDPDNAGILGDSAPFNVVVVDDFTLEAEPPFTGGSTNVITGLPLASGYEYEFQRATLPNFSDAASSGYLATPQHLFSQLKDGKLYYFRGRARNAGALGRWSPAQTSTQDATPPTLTFTPGSGGITSHATTTPTGLGADATSGIQSITINGTPATSDDALASWFGPSLPLEEGLNTFSVSATDNAQPPNVRNVTWSITRLTQPDADDDGNGITALLEYAFHTTGDPSGQGMPTVSLEKHPGTGKMHLVLTYRRLISNPSAIVYTVETSTSMSDWQPVETPVDILSTTTTGDGMTEQVKVRINPGIEAHQRRFARVRVAPPAN</sequence>
<keyword evidence="3 5" id="KW-0378">Hydrolase</keyword>
<evidence type="ECO:0000256" key="3">
    <source>
        <dbReference type="ARBA" id="ARBA00022801"/>
    </source>
</evidence>
<dbReference type="PANTHER" id="PTHR43399">
    <property type="entry name" value="SUBTILISIN-RELATED"/>
    <property type="match status" value="1"/>
</dbReference>
<dbReference type="PANTHER" id="PTHR43399:SF4">
    <property type="entry name" value="CELL WALL-ASSOCIATED PROTEASE"/>
    <property type="match status" value="1"/>
</dbReference>
<accession>A0ABP9P4M0</accession>
<comment type="similarity">
    <text evidence="1 5">Belongs to the peptidase S8 family.</text>
</comment>
<dbReference type="InterPro" id="IPR034204">
    <property type="entry name" value="PfSUB1-like_cat_dom"/>
</dbReference>
<evidence type="ECO:0000256" key="5">
    <source>
        <dbReference type="PROSITE-ProRule" id="PRU01240"/>
    </source>
</evidence>
<dbReference type="InterPro" id="IPR024361">
    <property type="entry name" value="BACON"/>
</dbReference>
<evidence type="ECO:0000313" key="9">
    <source>
        <dbReference type="EMBL" id="GAA5138806.1"/>
    </source>
</evidence>
<dbReference type="InterPro" id="IPR051048">
    <property type="entry name" value="Peptidase_S8/S53_subtilisin"/>
</dbReference>
<dbReference type="PROSITE" id="PS00137">
    <property type="entry name" value="SUBTILASE_HIS"/>
    <property type="match status" value="1"/>
</dbReference>
<feature type="domain" description="Peptidase S8/S53" evidence="7">
    <location>
        <begin position="253"/>
        <end position="512"/>
    </location>
</feature>
<reference evidence="10" key="1">
    <citation type="journal article" date="2019" name="Int. J. Syst. Evol. Microbiol.">
        <title>The Global Catalogue of Microorganisms (GCM) 10K type strain sequencing project: providing services to taxonomists for standard genome sequencing and annotation.</title>
        <authorList>
            <consortium name="The Broad Institute Genomics Platform"/>
            <consortium name="The Broad Institute Genome Sequencing Center for Infectious Disease"/>
            <person name="Wu L."/>
            <person name="Ma J."/>
        </authorList>
    </citation>
    <scope>NUCLEOTIDE SEQUENCE [LARGE SCALE GENOMIC DNA]</scope>
    <source>
        <strain evidence="10">JCM 18053</strain>
    </source>
</reference>
<dbReference type="InterPro" id="IPR023828">
    <property type="entry name" value="Peptidase_S8_Ser-AS"/>
</dbReference>
<feature type="active site" description="Charge relay system" evidence="5">
    <location>
        <position position="479"/>
    </location>
</feature>
<dbReference type="PROSITE" id="PS00138">
    <property type="entry name" value="SUBTILASE_SER"/>
    <property type="match status" value="1"/>
</dbReference>
<keyword evidence="2 5" id="KW-0645">Protease</keyword>
<dbReference type="RefSeq" id="WP_345736068.1">
    <property type="nucleotide sequence ID" value="NZ_BAABIA010000003.1"/>
</dbReference>
<keyword evidence="10" id="KW-1185">Reference proteome</keyword>
<dbReference type="SUPFAM" id="SSF141072">
    <property type="entry name" value="CalX-like"/>
    <property type="match status" value="1"/>
</dbReference>
<proteinExistence type="inferred from homology"/>
<dbReference type="EMBL" id="BAABIA010000003">
    <property type="protein sequence ID" value="GAA5138806.1"/>
    <property type="molecule type" value="Genomic_DNA"/>
</dbReference>
<evidence type="ECO:0000256" key="6">
    <source>
        <dbReference type="SAM" id="MobiDB-lite"/>
    </source>
</evidence>
<dbReference type="InterPro" id="IPR000209">
    <property type="entry name" value="Peptidase_S8/S53_dom"/>
</dbReference>
<dbReference type="InterPro" id="IPR022398">
    <property type="entry name" value="Peptidase_S8_His-AS"/>
</dbReference>
<dbReference type="PRINTS" id="PR00723">
    <property type="entry name" value="SUBTILISIN"/>
</dbReference>
<dbReference type="CDD" id="cd07473">
    <property type="entry name" value="Peptidases_S8_Subtilisin_like"/>
    <property type="match status" value="1"/>
</dbReference>
<dbReference type="Gene3D" id="2.60.40.10">
    <property type="entry name" value="Immunoglobulins"/>
    <property type="match status" value="2"/>
</dbReference>
<dbReference type="InterPro" id="IPR015500">
    <property type="entry name" value="Peptidase_S8_subtilisin-rel"/>
</dbReference>
<evidence type="ECO:0000256" key="4">
    <source>
        <dbReference type="ARBA" id="ARBA00022825"/>
    </source>
</evidence>
<dbReference type="Pfam" id="PF00082">
    <property type="entry name" value="Peptidase_S8"/>
    <property type="match status" value="1"/>
</dbReference>
<protein>
    <submittedName>
        <fullName evidence="9">Uncharacterized protein</fullName>
    </submittedName>
</protein>
<dbReference type="Pfam" id="PF19190">
    <property type="entry name" value="BACON_2"/>
    <property type="match status" value="1"/>
</dbReference>
<name>A0ABP9P4M0_9BACT</name>
<feature type="domain" description="BACON" evidence="8">
    <location>
        <begin position="566"/>
        <end position="638"/>
    </location>
</feature>